<evidence type="ECO:0000313" key="10">
    <source>
        <dbReference type="Proteomes" id="UP001296104"/>
    </source>
</evidence>
<keyword evidence="10" id="KW-1185">Reference proteome</keyword>
<dbReference type="Gene3D" id="1.25.10.10">
    <property type="entry name" value="Leucine-rich Repeat Variant"/>
    <property type="match status" value="2"/>
</dbReference>
<feature type="region of interest" description="Disordered" evidence="7">
    <location>
        <begin position="332"/>
        <end position="376"/>
    </location>
</feature>
<dbReference type="Pfam" id="PF25574">
    <property type="entry name" value="TPR_IMB1"/>
    <property type="match status" value="1"/>
</dbReference>
<dbReference type="EMBL" id="CAVMBE010000067">
    <property type="protein sequence ID" value="CAK4032652.1"/>
    <property type="molecule type" value="Genomic_DNA"/>
</dbReference>
<dbReference type="InterPro" id="IPR040122">
    <property type="entry name" value="Importin_beta"/>
</dbReference>
<feature type="repeat" description="HEAT" evidence="6">
    <location>
        <begin position="225"/>
        <end position="262"/>
    </location>
</feature>
<reference evidence="9" key="1">
    <citation type="submission" date="2023-11" db="EMBL/GenBank/DDBJ databases">
        <authorList>
            <person name="Alioto T."/>
            <person name="Alioto T."/>
            <person name="Gomez Garrido J."/>
        </authorList>
    </citation>
    <scope>NUCLEOTIDE SEQUENCE</scope>
</reference>
<dbReference type="FunFam" id="1.25.10.10:FF:000313">
    <property type="entry name" value="Importin beta-2 subunit, putative"/>
    <property type="match status" value="1"/>
</dbReference>
<evidence type="ECO:0000313" key="9">
    <source>
        <dbReference type="EMBL" id="CAK4032652.1"/>
    </source>
</evidence>
<dbReference type="GO" id="GO:0005737">
    <property type="term" value="C:cytoplasm"/>
    <property type="evidence" value="ECO:0007669"/>
    <property type="project" value="UniProtKB-SubCell"/>
</dbReference>
<dbReference type="FunFam" id="1.25.10.10:FF:000219">
    <property type="entry name" value="Importin subunit beta-2"/>
    <property type="match status" value="1"/>
</dbReference>
<evidence type="ECO:0000256" key="4">
    <source>
        <dbReference type="ARBA" id="ARBA00022737"/>
    </source>
</evidence>
<feature type="compositionally biased region" description="Acidic residues" evidence="7">
    <location>
        <begin position="332"/>
        <end position="341"/>
    </location>
</feature>
<keyword evidence="5" id="KW-0653">Protein transport</keyword>
<dbReference type="Proteomes" id="UP001296104">
    <property type="component" value="Unassembled WGS sequence"/>
</dbReference>
<keyword evidence="3" id="KW-0963">Cytoplasm</keyword>
<evidence type="ECO:0000256" key="2">
    <source>
        <dbReference type="ARBA" id="ARBA00022448"/>
    </source>
</evidence>
<evidence type="ECO:0000259" key="8">
    <source>
        <dbReference type="PROSITE" id="PS50166"/>
    </source>
</evidence>
<dbReference type="Pfam" id="PF13513">
    <property type="entry name" value="HEAT_EZ"/>
    <property type="match status" value="1"/>
</dbReference>
<comment type="caution">
    <text evidence="9">The sequence shown here is derived from an EMBL/GenBank/DDBJ whole genome shotgun (WGS) entry which is preliminary data.</text>
</comment>
<dbReference type="InterPro" id="IPR021133">
    <property type="entry name" value="HEAT_type_2"/>
</dbReference>
<dbReference type="Pfam" id="PF03810">
    <property type="entry name" value="IBN_N"/>
    <property type="match status" value="1"/>
</dbReference>
<name>A0AAI8Z568_9PEZI</name>
<proteinExistence type="predicted"/>
<dbReference type="InterPro" id="IPR016024">
    <property type="entry name" value="ARM-type_fold"/>
</dbReference>
<dbReference type="SMART" id="SM00913">
    <property type="entry name" value="IBN_N"/>
    <property type="match status" value="1"/>
</dbReference>
<dbReference type="PANTHER" id="PTHR10527">
    <property type="entry name" value="IMPORTIN BETA"/>
    <property type="match status" value="1"/>
</dbReference>
<comment type="subcellular location">
    <subcellularLocation>
        <location evidence="1">Cytoplasm</location>
    </subcellularLocation>
</comment>
<gene>
    <name evidence="9" type="ORF">LECACI_7A007810</name>
</gene>
<keyword evidence="4" id="KW-0677">Repeat</keyword>
<evidence type="ECO:0000256" key="7">
    <source>
        <dbReference type="SAM" id="MobiDB-lite"/>
    </source>
</evidence>
<dbReference type="GO" id="GO:0005634">
    <property type="term" value="C:nucleus"/>
    <property type="evidence" value="ECO:0007669"/>
    <property type="project" value="UniProtKB-ARBA"/>
</dbReference>
<accession>A0AAI8Z568</accession>
<organism evidence="9 10">
    <name type="scientific">Lecanosticta acicola</name>
    <dbReference type="NCBI Taxonomy" id="111012"/>
    <lineage>
        <taxon>Eukaryota</taxon>
        <taxon>Fungi</taxon>
        <taxon>Dikarya</taxon>
        <taxon>Ascomycota</taxon>
        <taxon>Pezizomycotina</taxon>
        <taxon>Dothideomycetes</taxon>
        <taxon>Dothideomycetidae</taxon>
        <taxon>Mycosphaerellales</taxon>
        <taxon>Mycosphaerellaceae</taxon>
        <taxon>Lecanosticta</taxon>
    </lineage>
</organism>
<keyword evidence="2" id="KW-0813">Transport</keyword>
<evidence type="ECO:0000256" key="6">
    <source>
        <dbReference type="PROSITE-ProRule" id="PRU00103"/>
    </source>
</evidence>
<dbReference type="SUPFAM" id="SSF48371">
    <property type="entry name" value="ARM repeat"/>
    <property type="match status" value="1"/>
</dbReference>
<protein>
    <submittedName>
        <fullName evidence="9">Importin subunit beta-2</fullName>
    </submittedName>
</protein>
<feature type="domain" description="Importin N-terminal" evidence="8">
    <location>
        <begin position="32"/>
        <end position="107"/>
    </location>
</feature>
<dbReference type="GO" id="GO:0031267">
    <property type="term" value="F:small GTPase binding"/>
    <property type="evidence" value="ECO:0007669"/>
    <property type="project" value="InterPro"/>
</dbReference>
<sequence>MAWQPQPDQLNQLAQCLRDSLSGHDVAAQKNAEQMLRQAKSSPDINNYLVYLCVTPNSTTGLPPDAYHAARSAAAIMLKNNVKSSYRSLPEQSKSYIKSNVLLGLQDRNTQIRNYVGNVITETVRQGGILGWSQVLPELVAMVENGQDPNAQDGAMSALFKICEDNRKALDQEYQTQRPLAFLLPKLVEFTRSQNLKVRSKALAAINVFLNEPVALTIRENINEILPEIVRLSTDSEADVRRFVCRAFALLADSLPGVLLPHVQGIVDYTLSQQKDVHNQELALDAAEFFFEASSNAELRQALGPHLSRIVPVLLDCMIYSEDDQLRLEGDEDDAELDDEAKDIKPQFATSKSSRADQSGASTAQTNGQAKPAVNGFAYEDEDDDLSEGEIDEDEDFDDIDPEEEWNLRKCSAASLDSLAGQFHSDVFKQVLPWLMDNLQHRDWPNREAAVLALGAIGPGCMDDITPHLPQLIPYMLTLLNDQQPVVRVITCWSLSRYAQWAAHDEAAPKREFFEPIMEGLLQRMLDNNKKVQESAASAFAALEEKANTALAPYCHVILQQFVKCFGKYKDKNMYILYDCVQTLAEHASPTLAQPENVNLLMPALIERWHKVQDQSREMFPLLECLSFVAQALGAQFAPFAQPLFMRCIKLIQQNLEDGLSAEQSFMDQPDKDFLVTSLDLLSSIIQALSEDQSTQLATSAQPNMFQLLAYCMKDGNNDVRQSAYALLGDCAIYIFPQLQEFLPDLMEILLAQLDLNEASVDAETAFRVINNACWSCGEIAMRHKEGMTPYVERLLHKLAIIMFNKDVPDSLRENAAIALGRLGLGCHQQLAPHLEKFAPPFLQSMQKVSWTDEKGHAYKGFVNIVLDNPKALENCLLDFFLEMANAPGLFLTGMQDDGPLNGFERVLAQYKQMIGDGFDQYLHNLPAPKEQALRQLYSF</sequence>
<evidence type="ECO:0000256" key="3">
    <source>
        <dbReference type="ARBA" id="ARBA00022490"/>
    </source>
</evidence>
<dbReference type="InterPro" id="IPR001494">
    <property type="entry name" value="Importin-beta_N"/>
</dbReference>
<dbReference type="PROSITE" id="PS50166">
    <property type="entry name" value="IMPORTIN_B_NT"/>
    <property type="match status" value="1"/>
</dbReference>
<dbReference type="PROSITE" id="PS50077">
    <property type="entry name" value="HEAT_REPEAT"/>
    <property type="match status" value="2"/>
</dbReference>
<dbReference type="InterPro" id="IPR058584">
    <property type="entry name" value="IMB1_TNPO1-like_TPR"/>
</dbReference>
<dbReference type="AlphaFoldDB" id="A0AAI8Z568"/>
<dbReference type="GO" id="GO:0006606">
    <property type="term" value="P:protein import into nucleus"/>
    <property type="evidence" value="ECO:0007669"/>
    <property type="project" value="InterPro"/>
</dbReference>
<feature type="compositionally biased region" description="Polar residues" evidence="7">
    <location>
        <begin position="348"/>
        <end position="369"/>
    </location>
</feature>
<evidence type="ECO:0000256" key="1">
    <source>
        <dbReference type="ARBA" id="ARBA00004496"/>
    </source>
</evidence>
<dbReference type="InterPro" id="IPR011989">
    <property type="entry name" value="ARM-like"/>
</dbReference>
<evidence type="ECO:0000256" key="5">
    <source>
        <dbReference type="ARBA" id="ARBA00022927"/>
    </source>
</evidence>
<feature type="repeat" description="HEAT" evidence="6">
    <location>
        <begin position="472"/>
        <end position="510"/>
    </location>
</feature>